<reference evidence="3" key="1">
    <citation type="journal article" date="2019" name="Int. J. Syst. Evol. Microbiol.">
        <title>The Global Catalogue of Microorganisms (GCM) 10K type strain sequencing project: providing services to taxonomists for standard genome sequencing and annotation.</title>
        <authorList>
            <consortium name="The Broad Institute Genomics Platform"/>
            <consortium name="The Broad Institute Genome Sequencing Center for Infectious Disease"/>
            <person name="Wu L."/>
            <person name="Ma J."/>
        </authorList>
    </citation>
    <scope>NUCLEOTIDE SEQUENCE [LARGE SCALE GENOMIC DNA]</scope>
    <source>
        <strain evidence="3">JCM 13316</strain>
    </source>
</reference>
<feature type="transmembrane region" description="Helical" evidence="1">
    <location>
        <begin position="102"/>
        <end position="123"/>
    </location>
</feature>
<gene>
    <name evidence="2" type="ORF">GCM10009688_22230</name>
</gene>
<feature type="transmembrane region" description="Helical" evidence="1">
    <location>
        <begin position="189"/>
        <end position="213"/>
    </location>
</feature>
<keyword evidence="1" id="KW-0472">Membrane</keyword>
<dbReference type="NCBIfam" id="NF041646">
    <property type="entry name" value="VC0807_fam"/>
    <property type="match status" value="1"/>
</dbReference>
<keyword evidence="3" id="KW-1185">Reference proteome</keyword>
<dbReference type="EMBL" id="BAAALV010000003">
    <property type="protein sequence ID" value="GAA1916722.1"/>
    <property type="molecule type" value="Genomic_DNA"/>
</dbReference>
<evidence type="ECO:0000256" key="1">
    <source>
        <dbReference type="SAM" id="Phobius"/>
    </source>
</evidence>
<accession>A0ABP5ALC0</accession>
<protein>
    <recommendedName>
        <fullName evidence="4">Intracellular septation protein A</fullName>
    </recommendedName>
</protein>
<evidence type="ECO:0000313" key="3">
    <source>
        <dbReference type="Proteomes" id="UP001500784"/>
    </source>
</evidence>
<feature type="transmembrane region" description="Helical" evidence="1">
    <location>
        <begin position="78"/>
        <end position="96"/>
    </location>
</feature>
<dbReference type="Proteomes" id="UP001500784">
    <property type="component" value="Unassembled WGS sequence"/>
</dbReference>
<evidence type="ECO:0000313" key="2">
    <source>
        <dbReference type="EMBL" id="GAA1916722.1"/>
    </source>
</evidence>
<organism evidence="2 3">
    <name type="scientific">Arthrobacter gandavensis</name>
    <dbReference type="NCBI Taxonomy" id="169960"/>
    <lineage>
        <taxon>Bacteria</taxon>
        <taxon>Bacillati</taxon>
        <taxon>Actinomycetota</taxon>
        <taxon>Actinomycetes</taxon>
        <taxon>Micrococcales</taxon>
        <taxon>Micrococcaceae</taxon>
        <taxon>Arthrobacter</taxon>
    </lineage>
</organism>
<dbReference type="RefSeq" id="WP_152229079.1">
    <property type="nucleotide sequence ID" value="NZ_BAAALV010000003.1"/>
</dbReference>
<sequence>MRRINAHRIVPAGTGAARRKSPAARILRAAIEFLVPVGLFYGLRAAGVSAYAALLAGTAISAAGSLADLLRSRKVSPFGLYALSLMVLSTVVSLVPGDERFLLARGAVVVGVSGLWFLISAATRKPLVYVMSRPILEGRFGWPGQWDSLWSLLPRFRRIWRATSILWGAGLCADAAVRVYMAWNLPVDAVPGLATALTTATTAGLIVLANIYYQASGAARAWSPFYAGIPRAADGYPKRHWAKSNSRKREA</sequence>
<keyword evidence="1" id="KW-1133">Transmembrane helix</keyword>
<keyword evidence="1" id="KW-0812">Transmembrane</keyword>
<evidence type="ECO:0008006" key="4">
    <source>
        <dbReference type="Google" id="ProtNLM"/>
    </source>
</evidence>
<name>A0ABP5ALC0_9MICC</name>
<feature type="transmembrane region" description="Helical" evidence="1">
    <location>
        <begin position="165"/>
        <end position="183"/>
    </location>
</feature>
<comment type="caution">
    <text evidence="2">The sequence shown here is derived from an EMBL/GenBank/DDBJ whole genome shotgun (WGS) entry which is preliminary data.</text>
</comment>
<feature type="transmembrane region" description="Helical" evidence="1">
    <location>
        <begin position="49"/>
        <end position="66"/>
    </location>
</feature>
<proteinExistence type="predicted"/>
<feature type="transmembrane region" description="Helical" evidence="1">
    <location>
        <begin position="26"/>
        <end position="43"/>
    </location>
</feature>